<evidence type="ECO:0000256" key="1">
    <source>
        <dbReference type="SAM" id="MobiDB-lite"/>
    </source>
</evidence>
<name>A0A2A9EAT4_9MICO</name>
<keyword evidence="3" id="KW-1185">Reference proteome</keyword>
<proteinExistence type="predicted"/>
<accession>A0A2A9EAT4</accession>
<comment type="caution">
    <text evidence="2">The sequence shown here is derived from an EMBL/GenBank/DDBJ whole genome shotgun (WGS) entry which is preliminary data.</text>
</comment>
<dbReference type="RefSeq" id="WP_143556561.1">
    <property type="nucleotide sequence ID" value="NZ_PDJH01000001.1"/>
</dbReference>
<dbReference type="AlphaFoldDB" id="A0A2A9EAT4"/>
<protein>
    <submittedName>
        <fullName evidence="2">Uncharacterized protein</fullName>
    </submittedName>
</protein>
<sequence length="103" mass="11214">MNAEPQNGALARTAPHEPRPSRDAAPVHGWIERDGIEFDDRAVVVRAVEDADPEPQVPVLSDEELLSLMDPAKLVLDRVPLALLADLVSPFGPDSERLLAEES</sequence>
<dbReference type="OrthoDB" id="5150016at2"/>
<dbReference type="Proteomes" id="UP000221394">
    <property type="component" value="Unassembled WGS sequence"/>
</dbReference>
<organism evidence="2 3">
    <name type="scientific">Flavimobilis soli</name>
    <dbReference type="NCBI Taxonomy" id="442709"/>
    <lineage>
        <taxon>Bacteria</taxon>
        <taxon>Bacillati</taxon>
        <taxon>Actinomycetota</taxon>
        <taxon>Actinomycetes</taxon>
        <taxon>Micrococcales</taxon>
        <taxon>Jonesiaceae</taxon>
        <taxon>Flavimobilis</taxon>
    </lineage>
</organism>
<evidence type="ECO:0000313" key="2">
    <source>
        <dbReference type="EMBL" id="PFG36058.1"/>
    </source>
</evidence>
<dbReference type="EMBL" id="PDJH01000001">
    <property type="protein sequence ID" value="PFG36058.1"/>
    <property type="molecule type" value="Genomic_DNA"/>
</dbReference>
<feature type="region of interest" description="Disordered" evidence="1">
    <location>
        <begin position="1"/>
        <end position="28"/>
    </location>
</feature>
<reference evidence="2 3" key="1">
    <citation type="submission" date="2017-10" db="EMBL/GenBank/DDBJ databases">
        <title>Sequencing the genomes of 1000 actinobacteria strains.</title>
        <authorList>
            <person name="Klenk H.-P."/>
        </authorList>
    </citation>
    <scope>NUCLEOTIDE SEQUENCE [LARGE SCALE GENOMIC DNA]</scope>
    <source>
        <strain evidence="2 3">DSM 21574</strain>
    </source>
</reference>
<evidence type="ECO:0000313" key="3">
    <source>
        <dbReference type="Proteomes" id="UP000221394"/>
    </source>
</evidence>
<gene>
    <name evidence="2" type="ORF">ATL41_0765</name>
</gene>